<protein>
    <submittedName>
        <fullName evidence="2">Uncharacterized protein</fullName>
    </submittedName>
</protein>
<accession>A0A512BFM7</accession>
<dbReference type="SUPFAM" id="SSF47240">
    <property type="entry name" value="Ferritin-like"/>
    <property type="match status" value="1"/>
</dbReference>
<proteinExistence type="predicted"/>
<feature type="region of interest" description="Disordered" evidence="1">
    <location>
        <begin position="177"/>
        <end position="251"/>
    </location>
</feature>
<dbReference type="InterPro" id="IPR009078">
    <property type="entry name" value="Ferritin-like_SF"/>
</dbReference>
<dbReference type="PANTHER" id="PTHR30565:SF9">
    <property type="entry name" value="PROTEIN YCIF"/>
    <property type="match status" value="1"/>
</dbReference>
<gene>
    <name evidence="2" type="ORF">SAE01_32560</name>
</gene>
<keyword evidence="3" id="KW-1185">Reference proteome</keyword>
<dbReference type="Gene3D" id="1.20.1260.10">
    <property type="match status" value="1"/>
</dbReference>
<dbReference type="InterPro" id="IPR012347">
    <property type="entry name" value="Ferritin-like"/>
</dbReference>
<dbReference type="AlphaFoldDB" id="A0A512BFM7"/>
<dbReference type="RefSeq" id="WP_218029174.1">
    <property type="nucleotide sequence ID" value="NZ_BJYT01000013.1"/>
</dbReference>
<reference evidence="2 3" key="1">
    <citation type="submission" date="2019-07" db="EMBL/GenBank/DDBJ databases">
        <title>Whole genome shotgun sequence of Segetibacter aerophilus NBRC 106135.</title>
        <authorList>
            <person name="Hosoyama A."/>
            <person name="Uohara A."/>
            <person name="Ohji S."/>
            <person name="Ichikawa N."/>
        </authorList>
    </citation>
    <scope>NUCLEOTIDE SEQUENCE [LARGE SCALE GENOMIC DNA]</scope>
    <source>
        <strain evidence="2 3">NBRC 106135</strain>
    </source>
</reference>
<dbReference type="EMBL" id="BJYT01000013">
    <property type="protein sequence ID" value="GEO10760.1"/>
    <property type="molecule type" value="Genomic_DNA"/>
</dbReference>
<evidence type="ECO:0000313" key="2">
    <source>
        <dbReference type="EMBL" id="GEO10760.1"/>
    </source>
</evidence>
<dbReference type="InterPro" id="IPR047114">
    <property type="entry name" value="YciF"/>
</dbReference>
<dbReference type="CDD" id="cd07909">
    <property type="entry name" value="YciF"/>
    <property type="match status" value="1"/>
</dbReference>
<evidence type="ECO:0000256" key="1">
    <source>
        <dbReference type="SAM" id="MobiDB-lite"/>
    </source>
</evidence>
<organism evidence="2 3">
    <name type="scientific">Segetibacter aerophilus</name>
    <dbReference type="NCBI Taxonomy" id="670293"/>
    <lineage>
        <taxon>Bacteria</taxon>
        <taxon>Pseudomonadati</taxon>
        <taxon>Bacteroidota</taxon>
        <taxon>Chitinophagia</taxon>
        <taxon>Chitinophagales</taxon>
        <taxon>Chitinophagaceae</taxon>
        <taxon>Segetibacter</taxon>
    </lineage>
</organism>
<sequence length="251" mass="26787">MEKMNDLKALLAHEVRDLMSVEDQIIEAMPGMIEKAQNSDLKKALEQHLSVTEKQRTRLDEVQKIVSGESDEENKGFLSGLFGAITGGEKCKGMEGIISEGEKIMGADMDVDVKDAAVIACAQKIEHYEICGYGTARAYAMQLGLTEAEKLLRQTLDEEYVADDLLTKLAYSGINEDAESTDEAGGSPRKKAGGGRADNTLKKAAAKKKVEPKKAATGNIKKAALKASNGKAASKQAAAKAAPAKKAASKK</sequence>
<comment type="caution">
    <text evidence="2">The sequence shown here is derived from an EMBL/GenBank/DDBJ whole genome shotgun (WGS) entry which is preliminary data.</text>
</comment>
<dbReference type="PANTHER" id="PTHR30565">
    <property type="entry name" value="PROTEIN YCIF"/>
    <property type="match status" value="1"/>
</dbReference>
<name>A0A512BFM7_9BACT</name>
<evidence type="ECO:0000313" key="3">
    <source>
        <dbReference type="Proteomes" id="UP000321513"/>
    </source>
</evidence>
<dbReference type="Proteomes" id="UP000321513">
    <property type="component" value="Unassembled WGS sequence"/>
</dbReference>
<dbReference type="InterPro" id="IPR010287">
    <property type="entry name" value="DUF892_YciF-like"/>
</dbReference>
<dbReference type="Pfam" id="PF05974">
    <property type="entry name" value="DUF892"/>
    <property type="match status" value="1"/>
</dbReference>
<feature type="compositionally biased region" description="Low complexity" evidence="1">
    <location>
        <begin position="226"/>
        <end position="251"/>
    </location>
</feature>